<evidence type="ECO:0000313" key="2">
    <source>
        <dbReference type="Proteomes" id="UP001302257"/>
    </source>
</evidence>
<reference evidence="1 2" key="1">
    <citation type="submission" date="2023-08" db="EMBL/GenBank/DDBJ databases">
        <title>Rhodoferax potami sp. nov. and Rhodoferax mekongensis sp. nov., isolated from the Mekong River in Thailand.</title>
        <authorList>
            <person name="Kitikhun S."/>
            <person name="Charoenyingcharoen P."/>
            <person name="Siriarchawattana P."/>
            <person name="Likhitrattanapisal S."/>
            <person name="Nilsakha T."/>
            <person name="Chanpet A."/>
            <person name="Rattanawaree P."/>
            <person name="Ingsriswang S."/>
        </authorList>
    </citation>
    <scope>NUCLEOTIDE SEQUENCE [LARGE SCALE GENOMIC DNA]</scope>
    <source>
        <strain evidence="1 2">TBRC 17307</strain>
    </source>
</reference>
<sequence>MVKVAITNALRGQMQAWGLDPAELIEDFTTWKSGPEDDHFTFGSNALGRGSKLLHHVHMVPLFVPEAYDQWLVNWENYRPRTSDRYLFYVDGGLAYGYLLIAIINDPGAHAVWQPQYAQYRKDLESIADDFFHFGIIP</sequence>
<name>A0ABZ0AZ08_9BURK</name>
<proteinExistence type="predicted"/>
<gene>
    <name evidence="1" type="ORF">RAN89_13810</name>
</gene>
<accession>A0ABZ0AZ08</accession>
<dbReference type="RefSeq" id="WP_313866850.1">
    <property type="nucleotide sequence ID" value="NZ_CP132507.1"/>
</dbReference>
<dbReference type="EMBL" id="CP132507">
    <property type="protein sequence ID" value="WNO03979.1"/>
    <property type="molecule type" value="Genomic_DNA"/>
</dbReference>
<keyword evidence="2" id="KW-1185">Reference proteome</keyword>
<evidence type="ECO:0000313" key="1">
    <source>
        <dbReference type="EMBL" id="WNO03979.1"/>
    </source>
</evidence>
<dbReference type="Proteomes" id="UP001302257">
    <property type="component" value="Chromosome"/>
</dbReference>
<protein>
    <submittedName>
        <fullName evidence="1">Uncharacterized protein</fullName>
    </submittedName>
</protein>
<organism evidence="1 2">
    <name type="scientific">Rhodoferax mekongensis</name>
    <dbReference type="NCBI Taxonomy" id="3068341"/>
    <lineage>
        <taxon>Bacteria</taxon>
        <taxon>Pseudomonadati</taxon>
        <taxon>Pseudomonadota</taxon>
        <taxon>Betaproteobacteria</taxon>
        <taxon>Burkholderiales</taxon>
        <taxon>Comamonadaceae</taxon>
        <taxon>Rhodoferax</taxon>
    </lineage>
</organism>